<dbReference type="EMBL" id="JBEXAC010000001">
    <property type="protein sequence ID" value="MET6997473.1"/>
    <property type="molecule type" value="Genomic_DNA"/>
</dbReference>
<dbReference type="Pfam" id="PF21307">
    <property type="entry name" value="Glyco_hydro_95_C"/>
    <property type="match status" value="1"/>
</dbReference>
<keyword evidence="5" id="KW-0378">Hydrolase</keyword>
<gene>
    <name evidence="5" type="ORF">ABR189_08840</name>
</gene>
<keyword evidence="1" id="KW-0732">Signal</keyword>
<evidence type="ECO:0000256" key="1">
    <source>
        <dbReference type="SAM" id="SignalP"/>
    </source>
</evidence>
<dbReference type="SUPFAM" id="SSF48208">
    <property type="entry name" value="Six-hairpin glycosidases"/>
    <property type="match status" value="1"/>
</dbReference>
<dbReference type="InterPro" id="IPR013780">
    <property type="entry name" value="Glyco_hydro_b"/>
</dbReference>
<dbReference type="InterPro" id="IPR049053">
    <property type="entry name" value="AFCA-like_C"/>
</dbReference>
<dbReference type="InterPro" id="IPR008928">
    <property type="entry name" value="6-hairpin_glycosidase_sf"/>
</dbReference>
<dbReference type="InterPro" id="IPR054363">
    <property type="entry name" value="GH95_cat"/>
</dbReference>
<evidence type="ECO:0000313" key="6">
    <source>
        <dbReference type="Proteomes" id="UP001549749"/>
    </source>
</evidence>
<dbReference type="Pfam" id="PF22124">
    <property type="entry name" value="Glyco_hydro_95_cat"/>
    <property type="match status" value="1"/>
</dbReference>
<feature type="chain" id="PRO_5047340313" evidence="1">
    <location>
        <begin position="23"/>
        <end position="819"/>
    </location>
</feature>
<keyword evidence="6" id="KW-1185">Reference proteome</keyword>
<comment type="caution">
    <text evidence="5">The sequence shown here is derived from an EMBL/GenBank/DDBJ whole genome shotgun (WGS) entry which is preliminary data.</text>
</comment>
<dbReference type="Gene3D" id="1.50.10.10">
    <property type="match status" value="1"/>
</dbReference>
<dbReference type="Gene3D" id="2.60.40.1180">
    <property type="entry name" value="Golgi alpha-mannosidase II"/>
    <property type="match status" value="1"/>
</dbReference>
<sequence>MSMNNRMWMLVALVVWATSTLAQDSNQYDQISNKRFDPATFLWYDKPAAEWNEALPVGNGRLGGMVFGNALAERIQLNEDTYWTGGPYNAVVKEGYKALPEIRQLVFKGEMKQAHNLFGRTLMGYPVEQQKYQSLANLQLTFKNTGEVTGYRRWLDLKTGVTSLQYVSGGVTYKREVFSSVPDQVIVVRITASKPGSISFQANLHGVRNQEHSNYATDYFRMDGDGKDELILTGKSADYLGVAGKMKYEARLKATTEGGTIKVTDRDLVVENANTVTLYFAAATNFVNYKDVSADQHKRVLDYLDKIKDKSYATILQAHLADYKQLFDRVVLRLPVTANAYLPTNERMQQNMTASDPQLAALAYQFGRYVLMSSSRPGTQAANLQGIWNNDMNPAWDSKYTTNINLEMNYWAVESANLSECAEPLIQLVKQLTDQGAQVAKEHYGCRGWVCHQNTDQWMVAAPMDGPAWGAFTPGGAWLCTMLWEHYLYTQDKQYLQDIYPVLKGAVDFYMDFLVPHPNGRWLVTNPSTSPENFPASPSNGPFFDEVTGGMLPGTTICAGASIDMQILSDLFGGYTQAAGILGKDAGYVSTVIAAKQRFPPPRAGKDGTLQEWADDWGQLEKEHRHASHMYGLYPGNVLSVSGTPTLIPACKAVLEQRGDGATGWSRAWKTALWARLRDGNRANKIFKRYLKEQASPQLFAKCGKPMQVDATLGMTAAISEMLVQSQEGVIDLLPALPDEWQDGEVKGIRARGAFELQFSWQTGKVNRVEVMSGQGSLCRIKPGAALQVTANGRKVKVQKAKDGTLTFPTVKGQTYILQ</sequence>
<dbReference type="RefSeq" id="WP_354660109.1">
    <property type="nucleotide sequence ID" value="NZ_JBEXAC010000001.1"/>
</dbReference>
<name>A0ABV2T373_9BACT</name>
<dbReference type="GO" id="GO:0016787">
    <property type="term" value="F:hydrolase activity"/>
    <property type="evidence" value="ECO:0007669"/>
    <property type="project" value="UniProtKB-KW"/>
</dbReference>
<proteinExistence type="predicted"/>
<feature type="domain" description="Glycosyl hydrolase family 95 catalytic" evidence="4">
    <location>
        <begin position="311"/>
        <end position="723"/>
    </location>
</feature>
<protein>
    <submittedName>
        <fullName evidence="5">Glycoside hydrolase family 95 protein</fullName>
    </submittedName>
</protein>
<feature type="domain" description="Glycosyl hydrolase family 95 N-terminal" evidence="2">
    <location>
        <begin position="42"/>
        <end position="288"/>
    </location>
</feature>
<reference evidence="5 6" key="1">
    <citation type="submission" date="2024-06" db="EMBL/GenBank/DDBJ databases">
        <title>Chitinophaga defluvii sp. nov., isolated from municipal sewage.</title>
        <authorList>
            <person name="Zhang L."/>
        </authorList>
    </citation>
    <scope>NUCLEOTIDE SEQUENCE [LARGE SCALE GENOMIC DNA]</scope>
    <source>
        <strain evidence="5 6">H8</strain>
    </source>
</reference>
<evidence type="ECO:0000259" key="2">
    <source>
        <dbReference type="Pfam" id="PF14498"/>
    </source>
</evidence>
<dbReference type="InterPro" id="IPR012341">
    <property type="entry name" value="6hp_glycosidase-like_sf"/>
</dbReference>
<evidence type="ECO:0000259" key="3">
    <source>
        <dbReference type="Pfam" id="PF21307"/>
    </source>
</evidence>
<dbReference type="Proteomes" id="UP001549749">
    <property type="component" value="Unassembled WGS sequence"/>
</dbReference>
<dbReference type="InterPro" id="IPR027414">
    <property type="entry name" value="GH95_N_dom"/>
</dbReference>
<organism evidence="5 6">
    <name type="scientific">Chitinophaga defluvii</name>
    <dbReference type="NCBI Taxonomy" id="3163343"/>
    <lineage>
        <taxon>Bacteria</taxon>
        <taxon>Pseudomonadati</taxon>
        <taxon>Bacteroidota</taxon>
        <taxon>Chitinophagia</taxon>
        <taxon>Chitinophagales</taxon>
        <taxon>Chitinophagaceae</taxon>
        <taxon>Chitinophaga</taxon>
    </lineage>
</organism>
<dbReference type="Pfam" id="PF14498">
    <property type="entry name" value="Glyco_hyd_65N_2"/>
    <property type="match status" value="1"/>
</dbReference>
<dbReference type="PANTHER" id="PTHR31084">
    <property type="entry name" value="ALPHA-L-FUCOSIDASE 2"/>
    <property type="match status" value="1"/>
</dbReference>
<dbReference type="PIRSF" id="PIRSF007663">
    <property type="entry name" value="UCP007663"/>
    <property type="match status" value="1"/>
</dbReference>
<dbReference type="Gene3D" id="2.70.98.50">
    <property type="entry name" value="putative glycoside hydrolase family protein from bacillus halodurans"/>
    <property type="match status" value="1"/>
</dbReference>
<dbReference type="InterPro" id="IPR016518">
    <property type="entry name" value="Alpha-L-fucosidase"/>
</dbReference>
<accession>A0ABV2T373</accession>
<evidence type="ECO:0000259" key="4">
    <source>
        <dbReference type="Pfam" id="PF22124"/>
    </source>
</evidence>
<evidence type="ECO:0000313" key="5">
    <source>
        <dbReference type="EMBL" id="MET6997473.1"/>
    </source>
</evidence>
<feature type="domain" description="Alpha fucosidase A-like C-terminal" evidence="3">
    <location>
        <begin position="725"/>
        <end position="818"/>
    </location>
</feature>
<dbReference type="PANTHER" id="PTHR31084:SF0">
    <property type="entry name" value="ALPHA-L-FUCOSIDASE 2"/>
    <property type="match status" value="1"/>
</dbReference>
<feature type="signal peptide" evidence="1">
    <location>
        <begin position="1"/>
        <end position="22"/>
    </location>
</feature>